<dbReference type="Gene3D" id="3.30.110.190">
    <property type="match status" value="1"/>
</dbReference>
<evidence type="ECO:0000313" key="2">
    <source>
        <dbReference type="EMBL" id="NMN93763.1"/>
    </source>
</evidence>
<organism evidence="2 3">
    <name type="scientific">Antrihabitans stalactiti</name>
    <dbReference type="NCBI Taxonomy" id="2584121"/>
    <lineage>
        <taxon>Bacteria</taxon>
        <taxon>Bacillati</taxon>
        <taxon>Actinomycetota</taxon>
        <taxon>Actinomycetes</taxon>
        <taxon>Mycobacteriales</taxon>
        <taxon>Nocardiaceae</taxon>
        <taxon>Antrihabitans</taxon>
    </lineage>
</organism>
<gene>
    <name evidence="2" type="ORF">FGL95_01755</name>
</gene>
<feature type="compositionally biased region" description="Basic and acidic residues" evidence="1">
    <location>
        <begin position="172"/>
        <end position="183"/>
    </location>
</feature>
<feature type="region of interest" description="Disordered" evidence="1">
    <location>
        <begin position="164"/>
        <end position="183"/>
    </location>
</feature>
<dbReference type="AlphaFoldDB" id="A0A848K4X8"/>
<dbReference type="EMBL" id="VCQU01000001">
    <property type="protein sequence ID" value="NMN93763.1"/>
    <property type="molecule type" value="Genomic_DNA"/>
</dbReference>
<dbReference type="Proteomes" id="UP000535543">
    <property type="component" value="Unassembled WGS sequence"/>
</dbReference>
<proteinExistence type="predicted"/>
<dbReference type="InterPro" id="IPR025506">
    <property type="entry name" value="Abi_alpha"/>
</dbReference>
<accession>A0A848K4X8</accession>
<keyword evidence="3" id="KW-1185">Reference proteome</keyword>
<dbReference type="Pfam" id="PF14337">
    <property type="entry name" value="Abi_alpha"/>
    <property type="match status" value="1"/>
</dbReference>
<reference evidence="2 3" key="1">
    <citation type="submission" date="2019-05" db="EMBL/GenBank/DDBJ databases">
        <authorList>
            <person name="Lee S.D."/>
        </authorList>
    </citation>
    <scope>NUCLEOTIDE SEQUENCE [LARGE SCALE GENOMIC DNA]</scope>
    <source>
        <strain evidence="2 3">YC2-7</strain>
    </source>
</reference>
<reference evidence="2 3" key="2">
    <citation type="submission" date="2020-06" db="EMBL/GenBank/DDBJ databases">
        <title>Antribacter stalactiti gen. nov., sp. nov., a new member of the family Nacardiaceae isolated from a cave.</title>
        <authorList>
            <person name="Kim I.S."/>
        </authorList>
    </citation>
    <scope>NUCLEOTIDE SEQUENCE [LARGE SCALE GENOMIC DNA]</scope>
    <source>
        <strain evidence="2 3">YC2-7</strain>
    </source>
</reference>
<comment type="caution">
    <text evidence="2">The sequence shown here is derived from an EMBL/GenBank/DDBJ whole genome shotgun (WGS) entry which is preliminary data.</text>
</comment>
<evidence type="ECO:0000313" key="3">
    <source>
        <dbReference type="Proteomes" id="UP000535543"/>
    </source>
</evidence>
<name>A0A848K4X8_9NOCA</name>
<evidence type="ECO:0000256" key="1">
    <source>
        <dbReference type="SAM" id="MobiDB-lite"/>
    </source>
</evidence>
<sequence length="396" mass="43330">MLRSRFRRTWQRQIHCLSTQFDEIPAAGDREIAVRAKDECLLGSTRMAQDRDSKTAGESFRQAVHEFGTAADAVGEKVRPVASLGVDTVEGIVNAVESANSARRRLWTALTNFSERAREDEESATRTVKSLGSNELAGAASDVVASAASAKVAASGIWKTLTDIAPSSAGNDGERRSALDPRRWVSESPGVVKNVAGSVGGLLPGKEDSDDALRSRGEKLIARSQIPDYTFGGRHPAFSYILEQMNPDEARIVRFLYKAGVQPAIDIRTKTLFQIGSERILGGVNLIALQASCRWPKAGREYLANLNRLGLVRFSAEPVADIRRYSVLEVQDEAMDAIESVKSAICIYRSIYLSQFGRQFAEICFDMTSYNAGGWDTDGRHDKILGSGPPKPKHKH</sequence>
<protein>
    <submittedName>
        <fullName evidence="2">DUF4393 domain-containing protein</fullName>
    </submittedName>
</protein>